<feature type="region of interest" description="Disordered" evidence="1">
    <location>
        <begin position="29"/>
        <end position="57"/>
    </location>
</feature>
<dbReference type="WBParaSite" id="nRc.2.0.1.t24885-RA">
    <property type="protein sequence ID" value="nRc.2.0.1.t24885-RA"/>
    <property type="gene ID" value="nRc.2.0.1.g24885"/>
</dbReference>
<accession>A0A915JED6</accession>
<name>A0A915JED6_ROMCU</name>
<organism evidence="2 3">
    <name type="scientific">Romanomermis culicivorax</name>
    <name type="common">Nematode worm</name>
    <dbReference type="NCBI Taxonomy" id="13658"/>
    <lineage>
        <taxon>Eukaryota</taxon>
        <taxon>Metazoa</taxon>
        <taxon>Ecdysozoa</taxon>
        <taxon>Nematoda</taxon>
        <taxon>Enoplea</taxon>
        <taxon>Dorylaimia</taxon>
        <taxon>Mermithida</taxon>
        <taxon>Mermithoidea</taxon>
        <taxon>Mermithidae</taxon>
        <taxon>Romanomermis</taxon>
    </lineage>
</organism>
<evidence type="ECO:0000313" key="3">
    <source>
        <dbReference type="WBParaSite" id="nRc.2.0.1.t24885-RA"/>
    </source>
</evidence>
<feature type="region of interest" description="Disordered" evidence="1">
    <location>
        <begin position="207"/>
        <end position="238"/>
    </location>
</feature>
<protein>
    <submittedName>
        <fullName evidence="3">Uncharacterized protein</fullName>
    </submittedName>
</protein>
<proteinExistence type="predicted"/>
<dbReference type="AlphaFoldDB" id="A0A915JED6"/>
<evidence type="ECO:0000256" key="1">
    <source>
        <dbReference type="SAM" id="MobiDB-lite"/>
    </source>
</evidence>
<feature type="compositionally biased region" description="Basic and acidic residues" evidence="1">
    <location>
        <begin position="213"/>
        <end position="228"/>
    </location>
</feature>
<sequence length="335" mass="37881">MDYSLRCNIFDRLISASISDNEEDNLIDYGKSTSASNGPTLEPKLEPPSAPNSPSEKSFLLGNVPIKMEIPICSEQSDPISMFDLPRTRRTRNSKSNNHVKNTPPEKLTSITRRSSRIKPRVESARENDEFSLVKLNHNDAVTATKTVSTIENLSLMTQNRTFTQKKLVRRNRKRVRLAQTGIKKSKRKKAVEQTIDKKSAGISPMNIQNENVVEKSEEPRKNDEKLSPKNVTHPPPLIVKKPAIKEKTVFTRRNLLPDIKNLSDVLNVWSAKMELQLACGFGMHENIPVDKVIFQAILRIKNLQNQKSKATETTVSLLKIQKELFTKLMISSGL</sequence>
<reference evidence="3" key="1">
    <citation type="submission" date="2022-11" db="UniProtKB">
        <authorList>
            <consortium name="WormBaseParasite"/>
        </authorList>
    </citation>
    <scope>IDENTIFICATION</scope>
</reference>
<feature type="region of interest" description="Disordered" evidence="1">
    <location>
        <begin position="89"/>
        <end position="108"/>
    </location>
</feature>
<keyword evidence="2" id="KW-1185">Reference proteome</keyword>
<evidence type="ECO:0000313" key="2">
    <source>
        <dbReference type="Proteomes" id="UP000887565"/>
    </source>
</evidence>
<dbReference type="Proteomes" id="UP000887565">
    <property type="component" value="Unplaced"/>
</dbReference>